<dbReference type="Proteomes" id="UP000095606">
    <property type="component" value="Unassembled WGS sequence"/>
</dbReference>
<sequence length="71" mass="8102">MPMLHSKLEVVGITFTHECSNSSPRYMRENHYAILVCNCEISYVSNSQDKHNASSNSNMSWRELLSPNAKI</sequence>
<evidence type="ECO:0000313" key="3">
    <source>
        <dbReference type="Proteomes" id="UP000095606"/>
    </source>
</evidence>
<gene>
    <name evidence="2" type="ORF">BFLFYP10_03888</name>
    <name evidence="1" type="ORF">ERS852461_02772</name>
</gene>
<protein>
    <submittedName>
        <fullName evidence="1">Uncharacterized protein</fullName>
    </submittedName>
</protein>
<dbReference type="EMBL" id="CACRSZ010000085">
    <property type="protein sequence ID" value="VYT49477.1"/>
    <property type="molecule type" value="Genomic_DNA"/>
</dbReference>
<name>A0A174NV77_9BACE</name>
<reference evidence="1 3" key="1">
    <citation type="submission" date="2015-09" db="EMBL/GenBank/DDBJ databases">
        <authorList>
            <consortium name="Pathogen Informatics"/>
        </authorList>
    </citation>
    <scope>NUCLEOTIDE SEQUENCE [LARGE SCALE GENOMIC DNA]</scope>
    <source>
        <strain evidence="1 3">2789STDY5834846</strain>
    </source>
</reference>
<proteinExistence type="predicted"/>
<accession>A0A6N2X6B1</accession>
<evidence type="ECO:0000313" key="2">
    <source>
        <dbReference type="EMBL" id="VYT49477.1"/>
    </source>
</evidence>
<evidence type="ECO:0000313" key="1">
    <source>
        <dbReference type="EMBL" id="CUP52662.1"/>
    </source>
</evidence>
<dbReference type="EMBL" id="CZAE01000013">
    <property type="protein sequence ID" value="CUP52662.1"/>
    <property type="molecule type" value="Genomic_DNA"/>
</dbReference>
<dbReference type="AlphaFoldDB" id="A0A174NV77"/>
<organism evidence="1 3">
    <name type="scientific">Bacteroides faecis</name>
    <dbReference type="NCBI Taxonomy" id="674529"/>
    <lineage>
        <taxon>Bacteria</taxon>
        <taxon>Pseudomonadati</taxon>
        <taxon>Bacteroidota</taxon>
        <taxon>Bacteroidia</taxon>
        <taxon>Bacteroidales</taxon>
        <taxon>Bacteroidaceae</taxon>
        <taxon>Bacteroides</taxon>
    </lineage>
</organism>
<accession>A0A174NV77</accession>
<reference evidence="2" key="2">
    <citation type="submission" date="2019-11" db="EMBL/GenBank/DDBJ databases">
        <authorList>
            <person name="Feng L."/>
        </authorList>
    </citation>
    <scope>NUCLEOTIDE SEQUENCE</scope>
    <source>
        <strain evidence="2">BfaecisLFYP10</strain>
    </source>
</reference>